<dbReference type="AlphaFoldDB" id="X1CVN9"/>
<gene>
    <name evidence="2" type="ORF">S01H4_41566</name>
</gene>
<protein>
    <submittedName>
        <fullName evidence="2">Uncharacterized protein</fullName>
    </submittedName>
</protein>
<keyword evidence="1" id="KW-1133">Transmembrane helix</keyword>
<organism evidence="2">
    <name type="scientific">marine sediment metagenome</name>
    <dbReference type="NCBI Taxonomy" id="412755"/>
    <lineage>
        <taxon>unclassified sequences</taxon>
        <taxon>metagenomes</taxon>
        <taxon>ecological metagenomes</taxon>
    </lineage>
</organism>
<feature type="transmembrane region" description="Helical" evidence="1">
    <location>
        <begin position="113"/>
        <end position="143"/>
    </location>
</feature>
<accession>X1CVN9</accession>
<feature type="transmembrane region" description="Helical" evidence="1">
    <location>
        <begin position="183"/>
        <end position="216"/>
    </location>
</feature>
<feature type="transmembrane region" description="Helical" evidence="1">
    <location>
        <begin position="32"/>
        <end position="51"/>
    </location>
</feature>
<sequence>SLFFVGSYFTSRDSLSEKGKQWLSGVPHFLGLWLPLVASILLLYLFVEIGLMDEYFSYPGTTKDVAQLNPRWPAVILFLLGTGVFFAIGRWAVRRFAGNAAAPEFGMIKSLAFLIIGVISVLVLITDPFALVFIVPVLFWFLIGGRKRFGRILDIIFFLLGGLMIYALIYFFGFLILRYGFVFLWYFISAISTGMFSFMDVVAGAAVMAAGLSMIVNPPQKG</sequence>
<proteinExistence type="predicted"/>
<reference evidence="2" key="1">
    <citation type="journal article" date="2014" name="Front. Microbiol.">
        <title>High frequency of phylogenetically diverse reductive dehalogenase-homologous genes in deep subseafloor sedimentary metagenomes.</title>
        <authorList>
            <person name="Kawai M."/>
            <person name="Futagami T."/>
            <person name="Toyoda A."/>
            <person name="Takaki Y."/>
            <person name="Nishi S."/>
            <person name="Hori S."/>
            <person name="Arai W."/>
            <person name="Tsubouchi T."/>
            <person name="Morono Y."/>
            <person name="Uchiyama I."/>
            <person name="Ito T."/>
            <person name="Fujiyama A."/>
            <person name="Inagaki F."/>
            <person name="Takami H."/>
        </authorList>
    </citation>
    <scope>NUCLEOTIDE SEQUENCE</scope>
    <source>
        <strain evidence="2">Expedition CK06-06</strain>
    </source>
</reference>
<keyword evidence="1" id="KW-0472">Membrane</keyword>
<comment type="caution">
    <text evidence="2">The sequence shown here is derived from an EMBL/GenBank/DDBJ whole genome shotgun (WGS) entry which is preliminary data.</text>
</comment>
<dbReference type="EMBL" id="BART01022741">
    <property type="protein sequence ID" value="GAH00165.1"/>
    <property type="molecule type" value="Genomic_DNA"/>
</dbReference>
<feature type="transmembrane region" description="Helical" evidence="1">
    <location>
        <begin position="155"/>
        <end position="177"/>
    </location>
</feature>
<keyword evidence="1" id="KW-0812">Transmembrane</keyword>
<feature type="transmembrane region" description="Helical" evidence="1">
    <location>
        <begin position="72"/>
        <end position="93"/>
    </location>
</feature>
<feature type="non-terminal residue" evidence="2">
    <location>
        <position position="1"/>
    </location>
</feature>
<name>X1CVN9_9ZZZZ</name>
<evidence type="ECO:0000313" key="2">
    <source>
        <dbReference type="EMBL" id="GAH00165.1"/>
    </source>
</evidence>
<evidence type="ECO:0000256" key="1">
    <source>
        <dbReference type="SAM" id="Phobius"/>
    </source>
</evidence>